<dbReference type="Proteomes" id="UP001061862">
    <property type="component" value="Chromosome"/>
</dbReference>
<evidence type="ECO:0000313" key="9">
    <source>
        <dbReference type="Proteomes" id="UP001061862"/>
    </source>
</evidence>
<feature type="chain" id="PRO_5047430043" evidence="6">
    <location>
        <begin position="24"/>
        <end position="319"/>
    </location>
</feature>
<dbReference type="Gene3D" id="3.40.50.1980">
    <property type="entry name" value="Nitrogenase molybdenum iron protein domain"/>
    <property type="match status" value="2"/>
</dbReference>
<evidence type="ECO:0000256" key="1">
    <source>
        <dbReference type="ARBA" id="ARBA00004196"/>
    </source>
</evidence>
<keyword evidence="3" id="KW-0813">Transport</keyword>
<feature type="domain" description="Fe/B12 periplasmic-binding" evidence="7">
    <location>
        <begin position="34"/>
        <end position="319"/>
    </location>
</feature>
<evidence type="ECO:0000256" key="5">
    <source>
        <dbReference type="ARBA" id="ARBA00022729"/>
    </source>
</evidence>
<accession>A0ABY6CBY7</accession>
<comment type="similarity">
    <text evidence="2">Belongs to the bacterial solute-binding protein 8 family.</text>
</comment>
<dbReference type="Pfam" id="PF01497">
    <property type="entry name" value="Peripla_BP_2"/>
    <property type="match status" value="1"/>
</dbReference>
<dbReference type="EMBL" id="CP104965">
    <property type="protein sequence ID" value="UXN69735.1"/>
    <property type="molecule type" value="Genomic_DNA"/>
</dbReference>
<keyword evidence="4" id="KW-0410">Iron transport</keyword>
<proteinExistence type="inferred from homology"/>
<dbReference type="RefSeq" id="WP_262168344.1">
    <property type="nucleotide sequence ID" value="NZ_CP104965.1"/>
</dbReference>
<dbReference type="PANTHER" id="PTHR30532:SF24">
    <property type="entry name" value="FERRIC ENTEROBACTIN-BINDING PERIPLASMIC PROTEIN FEPB"/>
    <property type="match status" value="1"/>
</dbReference>
<dbReference type="PANTHER" id="PTHR30532">
    <property type="entry name" value="IRON III DICITRATE-BINDING PERIPLASMIC PROTEIN"/>
    <property type="match status" value="1"/>
</dbReference>
<gene>
    <name evidence="8" type="ORF">N8A98_21400</name>
</gene>
<feature type="signal peptide" evidence="6">
    <location>
        <begin position="1"/>
        <end position="23"/>
    </location>
</feature>
<evidence type="ECO:0000313" key="8">
    <source>
        <dbReference type="EMBL" id="UXN69735.1"/>
    </source>
</evidence>
<evidence type="ECO:0000256" key="2">
    <source>
        <dbReference type="ARBA" id="ARBA00008814"/>
    </source>
</evidence>
<comment type="subcellular location">
    <subcellularLocation>
        <location evidence="1">Cell envelope</location>
    </subcellularLocation>
</comment>
<reference evidence="8 9" key="1">
    <citation type="submission" date="2022-09" db="EMBL/GenBank/DDBJ databases">
        <title>Interaction between co-microsymbionts with complementary sets of symbiotic genes in legume-rhizobium systems.</title>
        <authorList>
            <person name="Safronova V."/>
            <person name="Sazanova A."/>
            <person name="Afonin A."/>
            <person name="Chirak E."/>
        </authorList>
    </citation>
    <scope>NUCLEOTIDE SEQUENCE [LARGE SCALE GENOMIC DNA]</scope>
    <source>
        <strain evidence="8 9">A18/4-1</strain>
    </source>
</reference>
<sequence length="319" mass="33505">MIRVSLRLALLALFLSLSATAFAAGWSYTDGTGKTVTLDAIPARIIASQDAAAGLIPLGIRPVGIYADSPVADAKALQGLDLTGIEIIGQSWGEIDIEKAAALQPDLIVAEYWPVSGEWSGGNKLAGPDSPLSALAPITGVTVGESVIAIIEDYETLAQSLGADLANSDIAAERARFEAARDAFKAAISAKPGLTALAAFAGNDALYIATPHGSSELTDFQTWGLDIIVPDAIDQHGYFENISWENADKYQPDLIMLDNRTSTQLQIAQAQPTWTSIKAAAAGAVTEWPAYWLRNYGAYAGALDKLTAAIKAADANLSE</sequence>
<dbReference type="PROSITE" id="PS50983">
    <property type="entry name" value="FE_B12_PBP"/>
    <property type="match status" value="1"/>
</dbReference>
<name>A0ABY6CBY7_9HYPH</name>
<dbReference type="SUPFAM" id="SSF53807">
    <property type="entry name" value="Helical backbone' metal receptor"/>
    <property type="match status" value="1"/>
</dbReference>
<evidence type="ECO:0000259" key="7">
    <source>
        <dbReference type="PROSITE" id="PS50983"/>
    </source>
</evidence>
<organism evidence="8 9">
    <name type="scientific">Devosia neptuniae</name>
    <dbReference type="NCBI Taxonomy" id="191302"/>
    <lineage>
        <taxon>Bacteria</taxon>
        <taxon>Pseudomonadati</taxon>
        <taxon>Pseudomonadota</taxon>
        <taxon>Alphaproteobacteria</taxon>
        <taxon>Hyphomicrobiales</taxon>
        <taxon>Devosiaceae</taxon>
        <taxon>Devosia</taxon>
    </lineage>
</organism>
<evidence type="ECO:0000256" key="4">
    <source>
        <dbReference type="ARBA" id="ARBA00022496"/>
    </source>
</evidence>
<keyword evidence="4" id="KW-0408">Iron</keyword>
<dbReference type="InterPro" id="IPR002491">
    <property type="entry name" value="ABC_transptr_periplasmic_BD"/>
</dbReference>
<evidence type="ECO:0000256" key="6">
    <source>
        <dbReference type="SAM" id="SignalP"/>
    </source>
</evidence>
<evidence type="ECO:0000256" key="3">
    <source>
        <dbReference type="ARBA" id="ARBA00022448"/>
    </source>
</evidence>
<protein>
    <submittedName>
        <fullName evidence="8">ABC transporter substrate-binding protein</fullName>
    </submittedName>
</protein>
<dbReference type="InterPro" id="IPR051313">
    <property type="entry name" value="Bact_iron-sidero_bind"/>
</dbReference>
<keyword evidence="9" id="KW-1185">Reference proteome</keyword>
<keyword evidence="5 6" id="KW-0732">Signal</keyword>
<keyword evidence="4" id="KW-0406">Ion transport</keyword>